<dbReference type="CDD" id="cd00761">
    <property type="entry name" value="Glyco_tranf_GTA_type"/>
    <property type="match status" value="1"/>
</dbReference>
<evidence type="ECO:0000313" key="3">
    <source>
        <dbReference type="EMBL" id="MBO8431555.1"/>
    </source>
</evidence>
<name>A0A9D9GYC0_9BACT</name>
<reference evidence="3" key="1">
    <citation type="submission" date="2020-10" db="EMBL/GenBank/DDBJ databases">
        <authorList>
            <person name="Gilroy R."/>
        </authorList>
    </citation>
    <scope>NUCLEOTIDE SEQUENCE</scope>
    <source>
        <strain evidence="3">10192</strain>
    </source>
</reference>
<evidence type="ECO:0000259" key="2">
    <source>
        <dbReference type="Pfam" id="PF00535"/>
    </source>
</evidence>
<gene>
    <name evidence="3" type="ORF">IAC76_09235</name>
</gene>
<dbReference type="InterPro" id="IPR029044">
    <property type="entry name" value="Nucleotide-diphossugar_trans"/>
</dbReference>
<evidence type="ECO:0000313" key="4">
    <source>
        <dbReference type="Proteomes" id="UP000823632"/>
    </source>
</evidence>
<dbReference type="EMBL" id="JADIND010000204">
    <property type="protein sequence ID" value="MBO8431555.1"/>
    <property type="molecule type" value="Genomic_DNA"/>
</dbReference>
<feature type="transmembrane region" description="Helical" evidence="1">
    <location>
        <begin position="235"/>
        <end position="253"/>
    </location>
</feature>
<dbReference type="AlphaFoldDB" id="A0A9D9GYC0"/>
<dbReference type="PANTHER" id="PTHR43685:SF2">
    <property type="entry name" value="GLYCOSYLTRANSFERASE 2-LIKE DOMAIN-CONTAINING PROTEIN"/>
    <property type="match status" value="1"/>
</dbReference>
<protein>
    <submittedName>
        <fullName evidence="3">Glycosyltransferase family 2 protein</fullName>
    </submittedName>
</protein>
<keyword evidence="1" id="KW-1133">Transmembrane helix</keyword>
<dbReference type="InterPro" id="IPR001173">
    <property type="entry name" value="Glyco_trans_2-like"/>
</dbReference>
<dbReference type="Pfam" id="PF00535">
    <property type="entry name" value="Glycos_transf_2"/>
    <property type="match status" value="1"/>
</dbReference>
<comment type="caution">
    <text evidence="3">The sequence shown here is derived from an EMBL/GenBank/DDBJ whole genome shotgun (WGS) entry which is preliminary data.</text>
</comment>
<dbReference type="Gene3D" id="3.90.550.10">
    <property type="entry name" value="Spore Coat Polysaccharide Biosynthesis Protein SpsA, Chain A"/>
    <property type="match status" value="1"/>
</dbReference>
<dbReference type="InterPro" id="IPR050834">
    <property type="entry name" value="Glycosyltransf_2"/>
</dbReference>
<keyword evidence="1" id="KW-0472">Membrane</keyword>
<sequence>MKKVSVIIPCYNQSEYLHEAVMSVINSTYQNVEIIVINDGSTDVTHIDMTNLLKDYENVKLINQENSGVCIARNNGIELCNGDYILPLDADDKIESTYIEKAVKILEDNSDIGIVYCEVETFGKMGGQHLRLKEAVLKNMLIQNRIFSSAIFRKSLFYDAGGYKPEMENGCEDWDLWLSIIERGAKVYKIPQTLFYYRKSENIRTAHALKPLNYLQIRLKVVNFHKKLYDKFGGIIYPVLLFMVLKNFAAHYYKKLKGLFK</sequence>
<keyword evidence="1" id="KW-0812">Transmembrane</keyword>
<dbReference type="SUPFAM" id="SSF53448">
    <property type="entry name" value="Nucleotide-diphospho-sugar transferases"/>
    <property type="match status" value="1"/>
</dbReference>
<proteinExistence type="predicted"/>
<evidence type="ECO:0000256" key="1">
    <source>
        <dbReference type="SAM" id="Phobius"/>
    </source>
</evidence>
<feature type="domain" description="Glycosyltransferase 2-like" evidence="2">
    <location>
        <begin position="5"/>
        <end position="156"/>
    </location>
</feature>
<dbReference type="Proteomes" id="UP000823632">
    <property type="component" value="Unassembled WGS sequence"/>
</dbReference>
<reference evidence="3" key="2">
    <citation type="journal article" date="2021" name="PeerJ">
        <title>Extensive microbial diversity within the chicken gut microbiome revealed by metagenomics and culture.</title>
        <authorList>
            <person name="Gilroy R."/>
            <person name="Ravi A."/>
            <person name="Getino M."/>
            <person name="Pursley I."/>
            <person name="Horton D.L."/>
            <person name="Alikhan N.F."/>
            <person name="Baker D."/>
            <person name="Gharbi K."/>
            <person name="Hall N."/>
            <person name="Watson M."/>
            <person name="Adriaenssens E.M."/>
            <person name="Foster-Nyarko E."/>
            <person name="Jarju S."/>
            <person name="Secka A."/>
            <person name="Antonio M."/>
            <person name="Oren A."/>
            <person name="Chaudhuri R.R."/>
            <person name="La Ragione R."/>
            <person name="Hildebrand F."/>
            <person name="Pallen M.J."/>
        </authorList>
    </citation>
    <scope>NUCLEOTIDE SEQUENCE</scope>
    <source>
        <strain evidence="3">10192</strain>
    </source>
</reference>
<accession>A0A9D9GYC0</accession>
<dbReference type="PANTHER" id="PTHR43685">
    <property type="entry name" value="GLYCOSYLTRANSFERASE"/>
    <property type="match status" value="1"/>
</dbReference>
<organism evidence="3 4">
    <name type="scientific">Candidatus Scatousia excrementipullorum</name>
    <dbReference type="NCBI Taxonomy" id="2840936"/>
    <lineage>
        <taxon>Bacteria</taxon>
        <taxon>Candidatus Scatousia</taxon>
    </lineage>
</organism>